<dbReference type="CDD" id="cd00085">
    <property type="entry name" value="HNHc"/>
    <property type="match status" value="1"/>
</dbReference>
<comment type="caution">
    <text evidence="3">The sequence shown here is derived from an EMBL/GenBank/DDBJ whole genome shotgun (WGS) entry which is preliminary data.</text>
</comment>
<dbReference type="GO" id="GO:0003676">
    <property type="term" value="F:nucleic acid binding"/>
    <property type="evidence" value="ECO:0007669"/>
    <property type="project" value="InterPro"/>
</dbReference>
<evidence type="ECO:0000259" key="2">
    <source>
        <dbReference type="Pfam" id="PF01844"/>
    </source>
</evidence>
<dbReference type="Proteomes" id="UP000054323">
    <property type="component" value="Unassembled WGS sequence"/>
</dbReference>
<proteinExistence type="predicted"/>
<evidence type="ECO:0000313" key="4">
    <source>
        <dbReference type="Proteomes" id="UP000054323"/>
    </source>
</evidence>
<keyword evidence="1" id="KW-1133">Transmembrane helix</keyword>
<keyword evidence="1" id="KW-0812">Transmembrane</keyword>
<reference evidence="4" key="1">
    <citation type="journal article" date="2015" name="MBio">
        <title>Genome-Resolved Metagenomic Analysis Reveals Roles for Candidate Phyla and Other Microbial Community Members in Biogeochemical Transformations in Oil Reservoirs.</title>
        <authorList>
            <person name="Hu P."/>
            <person name="Tom L."/>
            <person name="Singh A."/>
            <person name="Thomas B.C."/>
            <person name="Baker B.J."/>
            <person name="Piceno Y.M."/>
            <person name="Andersen G.L."/>
            <person name="Banfield J.F."/>
        </authorList>
    </citation>
    <scope>NUCLEOTIDE SEQUENCE [LARGE SCALE GENOMIC DNA]</scope>
</reference>
<name>A0A101GS14_9EURY</name>
<sequence length="180" mass="20218">MTRNWRKKPRRGRDRLATYSVGYVMPFVLGVSGRIGNRHRIRFGGVLVNMASDRMRCFLHSGTVCICCGLDARYFALERLCKADEYRLNLYGLKDGKEVMFTKDHIVPKCKGGPSSIDNYQTMCEHCNGAKGCGIETPALQMNSAPLFDPGKDGIYQDFGTLMSWCGAPWQTTQNSMEPT</sequence>
<dbReference type="EMBL" id="LGGD01000015">
    <property type="protein sequence ID" value="KUK63593.1"/>
    <property type="molecule type" value="Genomic_DNA"/>
</dbReference>
<evidence type="ECO:0000256" key="1">
    <source>
        <dbReference type="SAM" id="Phobius"/>
    </source>
</evidence>
<dbReference type="Pfam" id="PF01844">
    <property type="entry name" value="HNH"/>
    <property type="match status" value="1"/>
</dbReference>
<dbReference type="AlphaFoldDB" id="A0A101GS14"/>
<dbReference type="PATRIC" id="fig|2198.4.peg.375"/>
<evidence type="ECO:0000313" key="3">
    <source>
        <dbReference type="EMBL" id="KUK63593.1"/>
    </source>
</evidence>
<dbReference type="InterPro" id="IPR002711">
    <property type="entry name" value="HNH"/>
</dbReference>
<dbReference type="GO" id="GO:0004519">
    <property type="term" value="F:endonuclease activity"/>
    <property type="evidence" value="ECO:0007669"/>
    <property type="project" value="InterPro"/>
</dbReference>
<organism evidence="3 4">
    <name type="scientific">Methanoculleus marisnigri</name>
    <dbReference type="NCBI Taxonomy" id="2198"/>
    <lineage>
        <taxon>Archaea</taxon>
        <taxon>Methanobacteriati</taxon>
        <taxon>Methanobacteriota</taxon>
        <taxon>Stenosarchaea group</taxon>
        <taxon>Methanomicrobia</taxon>
        <taxon>Methanomicrobiales</taxon>
        <taxon>Methanomicrobiaceae</taxon>
        <taxon>Methanoculleus</taxon>
    </lineage>
</organism>
<keyword evidence="1" id="KW-0472">Membrane</keyword>
<gene>
    <name evidence="3" type="ORF">XD82_0230</name>
</gene>
<feature type="transmembrane region" description="Helical" evidence="1">
    <location>
        <begin position="16"/>
        <end position="35"/>
    </location>
</feature>
<feature type="domain" description="HNH" evidence="2">
    <location>
        <begin position="97"/>
        <end position="132"/>
    </location>
</feature>
<dbReference type="InterPro" id="IPR003615">
    <property type="entry name" value="HNH_nuc"/>
</dbReference>
<dbReference type="Gene3D" id="1.10.30.50">
    <property type="match status" value="1"/>
</dbReference>
<dbReference type="GO" id="GO:0008270">
    <property type="term" value="F:zinc ion binding"/>
    <property type="evidence" value="ECO:0007669"/>
    <property type="project" value="InterPro"/>
</dbReference>
<accession>A0A101GS14</accession>
<protein>
    <recommendedName>
        <fullName evidence="2">HNH domain-containing protein</fullName>
    </recommendedName>
</protein>